<proteinExistence type="predicted"/>
<evidence type="ECO:0000256" key="1">
    <source>
        <dbReference type="SAM" id="MobiDB-lite"/>
    </source>
</evidence>
<gene>
    <name evidence="2" type="ORF">Enr13x_23430</name>
</gene>
<organism evidence="2 3">
    <name type="scientific">Stieleria neptunia</name>
    <dbReference type="NCBI Taxonomy" id="2527979"/>
    <lineage>
        <taxon>Bacteria</taxon>
        <taxon>Pseudomonadati</taxon>
        <taxon>Planctomycetota</taxon>
        <taxon>Planctomycetia</taxon>
        <taxon>Pirellulales</taxon>
        <taxon>Pirellulaceae</taxon>
        <taxon>Stieleria</taxon>
    </lineage>
</organism>
<feature type="region of interest" description="Disordered" evidence="1">
    <location>
        <begin position="1"/>
        <end position="31"/>
    </location>
</feature>
<evidence type="ECO:0000313" key="2">
    <source>
        <dbReference type="EMBL" id="QDV42495.1"/>
    </source>
</evidence>
<dbReference type="RefSeq" id="WP_145386116.1">
    <property type="nucleotide sequence ID" value="NZ_CP037423.1"/>
</dbReference>
<evidence type="ECO:0000313" key="3">
    <source>
        <dbReference type="Proteomes" id="UP000319004"/>
    </source>
</evidence>
<dbReference type="Proteomes" id="UP000319004">
    <property type="component" value="Chromosome"/>
</dbReference>
<sequence length="81" mass="9311">MSKTITMSTRPKAKPDADKWVEERSSRPHGIENIKQKRLTLDMDASLHTELKLHCVRNDIQIAEFLRGLIRKELALAESGR</sequence>
<dbReference type="Gene3D" id="1.10.1220.10">
    <property type="entry name" value="Met repressor-like"/>
    <property type="match status" value="1"/>
</dbReference>
<name>A0A518HNS3_9BACT</name>
<dbReference type="KEGG" id="snep:Enr13x_23430"/>
<dbReference type="InterPro" id="IPR013321">
    <property type="entry name" value="Arc_rbn_hlx_hlx"/>
</dbReference>
<dbReference type="AlphaFoldDB" id="A0A518HNS3"/>
<evidence type="ECO:0008006" key="4">
    <source>
        <dbReference type="Google" id="ProtNLM"/>
    </source>
</evidence>
<accession>A0A518HNS3</accession>
<keyword evidence="3" id="KW-1185">Reference proteome</keyword>
<protein>
    <recommendedName>
        <fullName evidence="4">ParG</fullName>
    </recommendedName>
</protein>
<dbReference type="SUPFAM" id="SSF47598">
    <property type="entry name" value="Ribbon-helix-helix"/>
    <property type="match status" value="1"/>
</dbReference>
<dbReference type="GO" id="GO:0006355">
    <property type="term" value="P:regulation of DNA-templated transcription"/>
    <property type="evidence" value="ECO:0007669"/>
    <property type="project" value="InterPro"/>
</dbReference>
<dbReference type="EMBL" id="CP037423">
    <property type="protein sequence ID" value="QDV42495.1"/>
    <property type="molecule type" value="Genomic_DNA"/>
</dbReference>
<dbReference type="OrthoDB" id="289327at2"/>
<reference evidence="2 3" key="1">
    <citation type="submission" date="2019-03" db="EMBL/GenBank/DDBJ databases">
        <title>Deep-cultivation of Planctomycetes and their phenomic and genomic characterization uncovers novel biology.</title>
        <authorList>
            <person name="Wiegand S."/>
            <person name="Jogler M."/>
            <person name="Boedeker C."/>
            <person name="Pinto D."/>
            <person name="Vollmers J."/>
            <person name="Rivas-Marin E."/>
            <person name="Kohn T."/>
            <person name="Peeters S.H."/>
            <person name="Heuer A."/>
            <person name="Rast P."/>
            <person name="Oberbeckmann S."/>
            <person name="Bunk B."/>
            <person name="Jeske O."/>
            <person name="Meyerdierks A."/>
            <person name="Storesund J.E."/>
            <person name="Kallscheuer N."/>
            <person name="Luecker S."/>
            <person name="Lage O.M."/>
            <person name="Pohl T."/>
            <person name="Merkel B.J."/>
            <person name="Hornburger P."/>
            <person name="Mueller R.-W."/>
            <person name="Bruemmer F."/>
            <person name="Labrenz M."/>
            <person name="Spormann A.M."/>
            <person name="Op den Camp H."/>
            <person name="Overmann J."/>
            <person name="Amann R."/>
            <person name="Jetten M.S.M."/>
            <person name="Mascher T."/>
            <person name="Medema M.H."/>
            <person name="Devos D.P."/>
            <person name="Kaster A.-K."/>
            <person name="Ovreas L."/>
            <person name="Rohde M."/>
            <person name="Galperin M.Y."/>
            <person name="Jogler C."/>
        </authorList>
    </citation>
    <scope>NUCLEOTIDE SEQUENCE [LARGE SCALE GENOMIC DNA]</scope>
    <source>
        <strain evidence="2 3">Enr13</strain>
    </source>
</reference>
<feature type="compositionally biased region" description="Basic and acidic residues" evidence="1">
    <location>
        <begin position="13"/>
        <end position="31"/>
    </location>
</feature>
<dbReference type="InterPro" id="IPR010985">
    <property type="entry name" value="Ribbon_hlx_hlx"/>
</dbReference>